<dbReference type="AlphaFoldDB" id="A0A174UEL8"/>
<evidence type="ECO:0000313" key="5">
    <source>
        <dbReference type="Proteomes" id="UP000095725"/>
    </source>
</evidence>
<accession>A0A174UEL8</accession>
<dbReference type="InterPro" id="IPR056906">
    <property type="entry name" value="ORF2/G2P_dom"/>
</dbReference>
<dbReference type="Proteomes" id="UP000095725">
    <property type="component" value="Unassembled WGS sequence"/>
</dbReference>
<reference evidence="4 5" key="1">
    <citation type="submission" date="2015-09" db="EMBL/GenBank/DDBJ databases">
        <authorList>
            <consortium name="Pathogen Informatics"/>
        </authorList>
    </citation>
    <scope>NUCLEOTIDE SEQUENCE [LARGE SCALE GENOMIC DNA]</scope>
    <source>
        <strain evidence="2 4">2789STDY5834880</strain>
        <strain evidence="3 5">2789STDY5834946</strain>
    </source>
</reference>
<organism evidence="3 5">
    <name type="scientific">Bacteroides caccae</name>
    <dbReference type="NCBI Taxonomy" id="47678"/>
    <lineage>
        <taxon>Bacteria</taxon>
        <taxon>Pseudomonadati</taxon>
        <taxon>Bacteroidota</taxon>
        <taxon>Bacteroidia</taxon>
        <taxon>Bacteroidales</taxon>
        <taxon>Bacteroidaceae</taxon>
        <taxon>Bacteroides</taxon>
    </lineage>
</organism>
<evidence type="ECO:0000313" key="4">
    <source>
        <dbReference type="Proteomes" id="UP000095657"/>
    </source>
</evidence>
<dbReference type="STRING" id="47678.ERS852494_01802"/>
<dbReference type="Proteomes" id="UP000095657">
    <property type="component" value="Unassembled WGS sequence"/>
</dbReference>
<proteinExistence type="predicted"/>
<sequence length="462" mass="54742">MKQIYCENPVIIRNAQLKYLLTTYKTYVTPKGETTISNSIAEYYKYSFPEWRFSPYRFGVTSDNIDDYYIVNKHTGETFPMFILVPCGKCELCRDKKSREWAFRAICENATSSSMPYFLTLTYNPKHLPKCGIFKEEMQLFFKRLRIKLDRLNISHNLRYVAVGEYGSKSKRPHYHVILWNFPNDSEHFRTITSVLHFIESCWTCFTGEYNTDGSPVMESLGFAYCLPCKQGAISYVMKYMKKQFIPPAGKNPLFFLTSRKNGGLGAEYARRFLAHYRSHPDDTKITATDPFTGYTQTVTMPAYFRRIYFPTLSVVLPKQIRDAYTELCNLISKRISIVQVLDPSYKFHIEDNEKTILKKYWFLPTQICLKSMPKYIAYYRTMSTTRLQNEYIDNCLRANELCRYLYLETYDENYLKQRLELAEKRQQKMSLLYDSLPPMNIEDIKYNLIYRRKIQENKEII</sequence>
<feature type="domain" description="Replication-associated protein ORF2/G2P" evidence="1">
    <location>
        <begin position="117"/>
        <end position="244"/>
    </location>
</feature>
<dbReference type="Pfam" id="PF23343">
    <property type="entry name" value="REP_ORF2-G2P"/>
    <property type="match status" value="1"/>
</dbReference>
<protein>
    <recommendedName>
        <fullName evidence="1">Replication-associated protein ORF2/G2P domain-containing protein</fullName>
    </recommendedName>
</protein>
<dbReference type="RefSeq" id="WP_055171399.1">
    <property type="nucleotide sequence ID" value="NZ_CP081920.1"/>
</dbReference>
<dbReference type="EMBL" id="CZBL01000008">
    <property type="protein sequence ID" value="CUQ21114.1"/>
    <property type="molecule type" value="Genomic_DNA"/>
</dbReference>
<name>A0A174UEL8_9BACE</name>
<gene>
    <name evidence="2" type="ORF">ERS852494_01802</name>
    <name evidence="3" type="ORF">ERS852558_02179</name>
</gene>
<evidence type="ECO:0000313" key="2">
    <source>
        <dbReference type="EMBL" id="CUP22287.1"/>
    </source>
</evidence>
<evidence type="ECO:0000259" key="1">
    <source>
        <dbReference type="Pfam" id="PF23343"/>
    </source>
</evidence>
<dbReference type="EMBL" id="CZAI01000003">
    <property type="protein sequence ID" value="CUP22287.1"/>
    <property type="molecule type" value="Genomic_DNA"/>
</dbReference>
<evidence type="ECO:0000313" key="3">
    <source>
        <dbReference type="EMBL" id="CUQ21114.1"/>
    </source>
</evidence>